<dbReference type="Proteomes" id="UP000516380">
    <property type="component" value="Chromosome"/>
</dbReference>
<evidence type="ECO:0000313" key="3">
    <source>
        <dbReference type="Proteomes" id="UP000516380"/>
    </source>
</evidence>
<name>A0A7G1I5A0_MYCKA</name>
<proteinExistence type="predicted"/>
<gene>
    <name evidence="2" type="ORF">NIIDMKKI_01080</name>
</gene>
<dbReference type="EMBL" id="AP023343">
    <property type="protein sequence ID" value="BCI84902.1"/>
    <property type="molecule type" value="Genomic_DNA"/>
</dbReference>
<sequence length="92" mass="9539">MAEMPGSGVIADPGLAAATPGSGEIIDEPVSVCHQVSTTGVRPAPITSRYQRHASGLIGSPTDPSSRRLDRSCESGISRPHFMNVRINVGAV</sequence>
<evidence type="ECO:0000256" key="1">
    <source>
        <dbReference type="SAM" id="MobiDB-lite"/>
    </source>
</evidence>
<dbReference type="AlphaFoldDB" id="A0A7G1I5A0"/>
<protein>
    <submittedName>
        <fullName evidence="2">Uncharacterized protein</fullName>
    </submittedName>
</protein>
<feature type="region of interest" description="Disordered" evidence="1">
    <location>
        <begin position="55"/>
        <end position="75"/>
    </location>
</feature>
<keyword evidence="3" id="KW-1185">Reference proteome</keyword>
<evidence type="ECO:0000313" key="2">
    <source>
        <dbReference type="EMBL" id="BCI84902.1"/>
    </source>
</evidence>
<reference evidence="2 3" key="1">
    <citation type="submission" date="2020-07" db="EMBL/GenBank/DDBJ databases">
        <title>Mycobacterium kansasii (former subtype) with zoonotic potential isolated from diseased indoor pet cat, Japan.</title>
        <authorList>
            <person name="Fukano H."/>
            <person name="Terazono T."/>
            <person name="Hoshino Y."/>
        </authorList>
    </citation>
    <scope>NUCLEOTIDE SEQUENCE [LARGE SCALE GENOMIC DNA]</scope>
    <source>
        <strain evidence="2 3">Kuro-I</strain>
    </source>
</reference>
<accession>A0A7G1I5A0</accession>
<organism evidence="2 3">
    <name type="scientific">Mycobacterium kansasii</name>
    <dbReference type="NCBI Taxonomy" id="1768"/>
    <lineage>
        <taxon>Bacteria</taxon>
        <taxon>Bacillati</taxon>
        <taxon>Actinomycetota</taxon>
        <taxon>Actinomycetes</taxon>
        <taxon>Mycobacteriales</taxon>
        <taxon>Mycobacteriaceae</taxon>
        <taxon>Mycobacterium</taxon>
    </lineage>
</organism>
<feature type="region of interest" description="Disordered" evidence="1">
    <location>
        <begin position="1"/>
        <end position="22"/>
    </location>
</feature>